<dbReference type="AlphaFoldDB" id="A0A5B0SF12"/>
<reference evidence="5 6" key="1">
    <citation type="submission" date="2019-05" db="EMBL/GenBank/DDBJ databases">
        <title>Emergence of the Ug99 lineage of the wheat stem rust pathogen through somatic hybridization.</title>
        <authorList>
            <person name="Li F."/>
            <person name="Upadhyaya N.M."/>
            <person name="Sperschneider J."/>
            <person name="Matny O."/>
            <person name="Nguyen-Phuc H."/>
            <person name="Mago R."/>
            <person name="Raley C."/>
            <person name="Miller M.E."/>
            <person name="Silverstein K.A.T."/>
            <person name="Henningsen E."/>
            <person name="Hirsch C.D."/>
            <person name="Visser B."/>
            <person name="Pretorius Z.A."/>
            <person name="Steffenson B.J."/>
            <person name="Schwessinger B."/>
            <person name="Dodds P.N."/>
            <person name="Figueroa M."/>
        </authorList>
    </citation>
    <scope>NUCLEOTIDE SEQUENCE [LARGE SCALE GENOMIC DNA]</scope>
    <source>
        <strain evidence="2">21-0</strain>
        <strain evidence="4 6">Ug99</strain>
    </source>
</reference>
<dbReference type="EMBL" id="VDEP01000036">
    <property type="protein sequence ID" value="KAA1136075.1"/>
    <property type="molecule type" value="Genomic_DNA"/>
</dbReference>
<keyword evidence="1" id="KW-0732">Signal</keyword>
<evidence type="ECO:0000313" key="3">
    <source>
        <dbReference type="EMBL" id="KAA1085662.1"/>
    </source>
</evidence>
<evidence type="ECO:0000256" key="1">
    <source>
        <dbReference type="SAM" id="SignalP"/>
    </source>
</evidence>
<feature type="signal peptide" evidence="1">
    <location>
        <begin position="1"/>
        <end position="19"/>
    </location>
</feature>
<sequence length="125" mass="14117">MRFSILITLVALLLIQSEAAHSKFVCNDGSKKDAKYGICVRKIVEQIDSHDQSLPPLKNDQLLVIAASPMGNGFTCAKLDIAKRPVEARYCCDFPPEQHKVLPHTKKYIDDHCYTRDAKRKPHRG</sequence>
<organism evidence="4 6">
    <name type="scientific">Puccinia graminis f. sp. tritici</name>
    <dbReference type="NCBI Taxonomy" id="56615"/>
    <lineage>
        <taxon>Eukaryota</taxon>
        <taxon>Fungi</taxon>
        <taxon>Dikarya</taxon>
        <taxon>Basidiomycota</taxon>
        <taxon>Pucciniomycotina</taxon>
        <taxon>Pucciniomycetes</taxon>
        <taxon>Pucciniales</taxon>
        <taxon>Pucciniaceae</taxon>
        <taxon>Puccinia</taxon>
    </lineage>
</organism>
<comment type="caution">
    <text evidence="4">The sequence shown here is derived from an EMBL/GenBank/DDBJ whole genome shotgun (WGS) entry which is preliminary data.</text>
</comment>
<name>A0A5B0SF12_PUCGR</name>
<dbReference type="Proteomes" id="UP000325313">
    <property type="component" value="Unassembled WGS sequence"/>
</dbReference>
<evidence type="ECO:0000313" key="5">
    <source>
        <dbReference type="Proteomes" id="UP000324748"/>
    </source>
</evidence>
<evidence type="ECO:0000313" key="4">
    <source>
        <dbReference type="EMBL" id="KAA1136075.1"/>
    </source>
</evidence>
<dbReference type="EMBL" id="VSWC01000197">
    <property type="protein sequence ID" value="KAA1064814.1"/>
    <property type="molecule type" value="Genomic_DNA"/>
</dbReference>
<evidence type="ECO:0000313" key="6">
    <source>
        <dbReference type="Proteomes" id="UP000325313"/>
    </source>
</evidence>
<protein>
    <submittedName>
        <fullName evidence="4">Uncharacterized protein</fullName>
    </submittedName>
</protein>
<accession>A0A5B0SF12</accession>
<feature type="chain" id="PRO_5036138339" evidence="1">
    <location>
        <begin position="20"/>
        <end position="125"/>
    </location>
</feature>
<dbReference type="Proteomes" id="UP000324748">
    <property type="component" value="Unassembled WGS sequence"/>
</dbReference>
<dbReference type="OrthoDB" id="2495228at2759"/>
<dbReference type="EMBL" id="VSWC01000106">
    <property type="protein sequence ID" value="KAA1085662.1"/>
    <property type="molecule type" value="Genomic_DNA"/>
</dbReference>
<gene>
    <name evidence="3" type="ORF">PGT21_014310</name>
    <name evidence="2" type="ORF">PGT21_015685</name>
    <name evidence="4" type="ORF">PGTUg99_026804</name>
</gene>
<proteinExistence type="predicted"/>
<evidence type="ECO:0000313" key="2">
    <source>
        <dbReference type="EMBL" id="KAA1064814.1"/>
    </source>
</evidence>
<keyword evidence="5" id="KW-1185">Reference proteome</keyword>